<dbReference type="InterPro" id="IPR018338">
    <property type="entry name" value="Carbonic_anhydrase_a-class_CS"/>
</dbReference>
<evidence type="ECO:0000256" key="2">
    <source>
        <dbReference type="ARBA" id="ARBA00002904"/>
    </source>
</evidence>
<feature type="chain" id="PRO_5034142755" description="Carbonic anhydrase" evidence="9">
    <location>
        <begin position="17"/>
        <end position="241"/>
    </location>
</feature>
<comment type="cofactor">
    <cofactor evidence="1 9">
        <name>Zn(2+)</name>
        <dbReference type="ChEBI" id="CHEBI:29105"/>
    </cofactor>
</comment>
<evidence type="ECO:0000313" key="11">
    <source>
        <dbReference type="EMBL" id="KAF0719492.1"/>
    </source>
</evidence>
<dbReference type="InterPro" id="IPR023561">
    <property type="entry name" value="Carbonic_anhydrase_a-class"/>
</dbReference>
<keyword evidence="13" id="KW-1185">Reference proteome</keyword>
<feature type="domain" description="Alpha-carbonic anhydrase" evidence="10">
    <location>
        <begin position="1"/>
        <end position="237"/>
    </location>
</feature>
<dbReference type="SMART" id="SM01057">
    <property type="entry name" value="Carb_anhydrase"/>
    <property type="match status" value="1"/>
</dbReference>
<dbReference type="EMBL" id="CAADRA010000067">
    <property type="protein sequence ID" value="VFT78214.1"/>
    <property type="molecule type" value="Genomic_DNA"/>
</dbReference>
<evidence type="ECO:0000313" key="13">
    <source>
        <dbReference type="Proteomes" id="UP000332933"/>
    </source>
</evidence>
<keyword evidence="9" id="KW-0732">Signal</keyword>
<gene>
    <name evidence="12" type="primary">Aste57867_992</name>
    <name evidence="11" type="ORF">As57867_000991</name>
    <name evidence="12" type="ORF">ASTE57867_992</name>
</gene>
<evidence type="ECO:0000256" key="4">
    <source>
        <dbReference type="ARBA" id="ARBA00012925"/>
    </source>
</evidence>
<dbReference type="Proteomes" id="UP000332933">
    <property type="component" value="Unassembled WGS sequence"/>
</dbReference>
<name>A0A485K951_9STRA</name>
<accession>A0A485K951</accession>
<evidence type="ECO:0000259" key="10">
    <source>
        <dbReference type="PROSITE" id="PS51144"/>
    </source>
</evidence>
<dbReference type="AlphaFoldDB" id="A0A485K951"/>
<dbReference type="Pfam" id="PF00194">
    <property type="entry name" value="Carb_anhydrase"/>
    <property type="match status" value="1"/>
</dbReference>
<evidence type="ECO:0000256" key="5">
    <source>
        <dbReference type="ARBA" id="ARBA00022723"/>
    </source>
</evidence>
<dbReference type="EMBL" id="VJMH01000067">
    <property type="protein sequence ID" value="KAF0719492.1"/>
    <property type="molecule type" value="Genomic_DNA"/>
</dbReference>
<feature type="signal peptide" evidence="9">
    <location>
        <begin position="1"/>
        <end position="16"/>
    </location>
</feature>
<organism evidence="12 13">
    <name type="scientific">Aphanomyces stellatus</name>
    <dbReference type="NCBI Taxonomy" id="120398"/>
    <lineage>
        <taxon>Eukaryota</taxon>
        <taxon>Sar</taxon>
        <taxon>Stramenopiles</taxon>
        <taxon>Oomycota</taxon>
        <taxon>Saprolegniomycetes</taxon>
        <taxon>Saprolegniales</taxon>
        <taxon>Verrucalvaceae</taxon>
        <taxon>Aphanomyces</taxon>
    </lineage>
</organism>
<comment type="function">
    <text evidence="2 9">Reversible hydration of carbon dioxide.</text>
</comment>
<evidence type="ECO:0000256" key="7">
    <source>
        <dbReference type="ARBA" id="ARBA00023239"/>
    </source>
</evidence>
<dbReference type="GO" id="GO:0008270">
    <property type="term" value="F:zinc ion binding"/>
    <property type="evidence" value="ECO:0007669"/>
    <property type="project" value="UniProtKB-UniRule"/>
</dbReference>
<comment type="similarity">
    <text evidence="3 9">Belongs to the alpha-carbonic anhydrase family.</text>
</comment>
<reference evidence="12 13" key="1">
    <citation type="submission" date="2019-03" db="EMBL/GenBank/DDBJ databases">
        <authorList>
            <person name="Gaulin E."/>
            <person name="Dumas B."/>
        </authorList>
    </citation>
    <scope>NUCLEOTIDE SEQUENCE [LARGE SCALE GENOMIC DNA]</scope>
    <source>
        <strain evidence="12">CBS 568.67</strain>
    </source>
</reference>
<proteinExistence type="inferred from homology"/>
<dbReference type="InterPro" id="IPR036398">
    <property type="entry name" value="CA_dom_sf"/>
</dbReference>
<dbReference type="EC" id="4.2.1.1" evidence="4 9"/>
<sequence>MHVLTFFVAVAAVAAASTDPTPMVSLTSQSPIDLPRYLPHVHNQATWSLVVHADKGIVVHDTHTVKVLWAAGGPTTNASLTLNNHTYHSVHFHYHRPSEHTIAGKRYPLEVHFVHADKDNNLAVVGVLFDLDPQNKPNKFLCQWTKCRLAKVLHKPGDNYTVSKIDPSSFLNADRGSVYRYSGSLTTPPYAEGVEWSVLSTVQTLSKKQLAAFVKVIEEPNSRATQPLNGRRVKAIRRKCD</sequence>
<dbReference type="CDD" id="cd03124">
    <property type="entry name" value="alpha_CA_prokaryotic_like"/>
    <property type="match status" value="1"/>
</dbReference>
<dbReference type="Gene3D" id="3.10.200.10">
    <property type="entry name" value="Alpha carbonic anhydrase"/>
    <property type="match status" value="1"/>
</dbReference>
<evidence type="ECO:0000256" key="8">
    <source>
        <dbReference type="ARBA" id="ARBA00048348"/>
    </source>
</evidence>
<dbReference type="OrthoDB" id="429145at2759"/>
<dbReference type="InterPro" id="IPR041891">
    <property type="entry name" value="Alpha_CA_prokaryot-like"/>
</dbReference>
<dbReference type="PANTHER" id="PTHR18952:SF265">
    <property type="entry name" value="CARBONIC ANHYDRASE"/>
    <property type="match status" value="1"/>
</dbReference>
<dbReference type="GO" id="GO:0004089">
    <property type="term" value="F:carbonate dehydratase activity"/>
    <property type="evidence" value="ECO:0007669"/>
    <property type="project" value="UniProtKB-UniRule"/>
</dbReference>
<evidence type="ECO:0000256" key="3">
    <source>
        <dbReference type="ARBA" id="ARBA00010718"/>
    </source>
</evidence>
<dbReference type="PROSITE" id="PS00162">
    <property type="entry name" value="ALPHA_CA_1"/>
    <property type="match status" value="1"/>
</dbReference>
<evidence type="ECO:0000313" key="12">
    <source>
        <dbReference type="EMBL" id="VFT78214.1"/>
    </source>
</evidence>
<comment type="catalytic activity">
    <reaction evidence="8 9">
        <text>hydrogencarbonate + H(+) = CO2 + H2O</text>
        <dbReference type="Rhea" id="RHEA:10748"/>
        <dbReference type="ChEBI" id="CHEBI:15377"/>
        <dbReference type="ChEBI" id="CHEBI:15378"/>
        <dbReference type="ChEBI" id="CHEBI:16526"/>
        <dbReference type="ChEBI" id="CHEBI:17544"/>
        <dbReference type="EC" id="4.2.1.1"/>
    </reaction>
</comment>
<protein>
    <recommendedName>
        <fullName evidence="4 9">Carbonic anhydrase</fullName>
        <ecNumber evidence="4 9">4.2.1.1</ecNumber>
    </recommendedName>
</protein>
<reference evidence="11" key="2">
    <citation type="submission" date="2019-06" db="EMBL/GenBank/DDBJ databases">
        <title>Genomics analysis of Aphanomyces spp. identifies a new class of oomycete effector associated with host adaptation.</title>
        <authorList>
            <person name="Gaulin E."/>
        </authorList>
    </citation>
    <scope>NUCLEOTIDE SEQUENCE</scope>
    <source>
        <strain evidence="11">CBS 578.67</strain>
    </source>
</reference>
<dbReference type="InterPro" id="IPR001148">
    <property type="entry name" value="CA_dom"/>
</dbReference>
<evidence type="ECO:0000256" key="1">
    <source>
        <dbReference type="ARBA" id="ARBA00001947"/>
    </source>
</evidence>
<evidence type="ECO:0000256" key="9">
    <source>
        <dbReference type="RuleBase" id="RU367011"/>
    </source>
</evidence>
<keyword evidence="7 9" id="KW-0456">Lyase</keyword>
<keyword evidence="5 9" id="KW-0479">Metal-binding</keyword>
<dbReference type="PROSITE" id="PS51144">
    <property type="entry name" value="ALPHA_CA_2"/>
    <property type="match status" value="1"/>
</dbReference>
<keyword evidence="6 9" id="KW-0862">Zinc</keyword>
<evidence type="ECO:0000256" key="6">
    <source>
        <dbReference type="ARBA" id="ARBA00022833"/>
    </source>
</evidence>
<dbReference type="PANTHER" id="PTHR18952">
    <property type="entry name" value="CARBONIC ANHYDRASE"/>
    <property type="match status" value="1"/>
</dbReference>
<dbReference type="SUPFAM" id="SSF51069">
    <property type="entry name" value="Carbonic anhydrase"/>
    <property type="match status" value="1"/>
</dbReference>